<dbReference type="PANTHER" id="PTHR32182">
    <property type="entry name" value="DNA REPLICATION AND REPAIR PROTEIN RECF"/>
    <property type="match status" value="1"/>
</dbReference>
<dbReference type="InterPro" id="IPR027417">
    <property type="entry name" value="P-loop_NTPase"/>
</dbReference>
<accession>A0A2N9AK52</accession>
<evidence type="ECO:0000313" key="2">
    <source>
        <dbReference type="EMBL" id="SOR27746.1"/>
    </source>
</evidence>
<dbReference type="GO" id="GO:0016887">
    <property type="term" value="F:ATP hydrolysis activity"/>
    <property type="evidence" value="ECO:0007669"/>
    <property type="project" value="InterPro"/>
</dbReference>
<protein>
    <recommendedName>
        <fullName evidence="1">ATPase AAA-type core domain-containing protein</fullName>
    </recommendedName>
</protein>
<dbReference type="InterPro" id="IPR003959">
    <property type="entry name" value="ATPase_AAA_core"/>
</dbReference>
<evidence type="ECO:0000259" key="1">
    <source>
        <dbReference type="Pfam" id="PF13304"/>
    </source>
</evidence>
<evidence type="ECO:0000313" key="3">
    <source>
        <dbReference type="Proteomes" id="UP000233769"/>
    </source>
</evidence>
<dbReference type="EMBL" id="LT962688">
    <property type="protein sequence ID" value="SOR27746.1"/>
    <property type="molecule type" value="Genomic_DNA"/>
</dbReference>
<dbReference type="GO" id="GO:0000731">
    <property type="term" value="P:DNA synthesis involved in DNA repair"/>
    <property type="evidence" value="ECO:0007669"/>
    <property type="project" value="TreeGrafter"/>
</dbReference>
<dbReference type="PIRSF" id="PIRSF029347">
    <property type="entry name" value="RecF"/>
    <property type="match status" value="1"/>
</dbReference>
<sequence>MPAVREIEAAGYRSLKTIRFPVGPLSVFVGGNGTGKTNLYRALGLLQTAASGRLTRALAAEGGMESVLWAGTRRKGEPARVRLSAELADETTGHAYTYAVEVGLVSQVGGAIYGAAFALEPQVKSERLTVQAGARPVTVLDRDGPAGFVRDEEGRKRSFGTDLLPTETALAALQDGVRFPELQIVRQAMEAWRFYHDVRTDAGSPLRHPCLAVTTPTLASDGADLAAVFATLAHIRGDTVDLDAAFADAFPGARLVVPQPDREARFGVIFAEYPKRIFEPSELSDGTLRYLALAGALLAYRLPPFLALNEPETSLHPDLMEPLARMISQASKRTQVWLVTHSEHLAAAVAEAGGVRPRLVLKRDGATWIDGLRLAGNFFAGRGGRVRCGSRFRPC</sequence>
<dbReference type="Gene3D" id="3.40.50.300">
    <property type="entry name" value="P-loop containing nucleotide triphosphate hydrolases"/>
    <property type="match status" value="2"/>
</dbReference>
<dbReference type="AlphaFoldDB" id="A0A2N9AK52"/>
<name>A0A2N9AK52_METEX</name>
<dbReference type="GO" id="GO:0006302">
    <property type="term" value="P:double-strand break repair"/>
    <property type="evidence" value="ECO:0007669"/>
    <property type="project" value="TreeGrafter"/>
</dbReference>
<feature type="domain" description="ATPase AAA-type core" evidence="1">
    <location>
        <begin position="276"/>
        <end position="345"/>
    </location>
</feature>
<dbReference type="PANTHER" id="PTHR32182:SF25">
    <property type="entry name" value="SLR1056 PROTEIN"/>
    <property type="match status" value="1"/>
</dbReference>
<organism evidence="2 3">
    <name type="scientific">Methylorubrum extorquens</name>
    <name type="common">Methylobacterium dichloromethanicum</name>
    <name type="synonym">Methylobacterium extorquens</name>
    <dbReference type="NCBI Taxonomy" id="408"/>
    <lineage>
        <taxon>Bacteria</taxon>
        <taxon>Pseudomonadati</taxon>
        <taxon>Pseudomonadota</taxon>
        <taxon>Alphaproteobacteria</taxon>
        <taxon>Hyphomicrobiales</taxon>
        <taxon>Methylobacteriaceae</taxon>
        <taxon>Methylorubrum</taxon>
    </lineage>
</organism>
<dbReference type="InterPro" id="IPR014555">
    <property type="entry name" value="RecF-like"/>
</dbReference>
<dbReference type="Proteomes" id="UP000233769">
    <property type="component" value="Chromosome tk0001"/>
</dbReference>
<dbReference type="GO" id="GO:0005524">
    <property type="term" value="F:ATP binding"/>
    <property type="evidence" value="ECO:0007669"/>
    <property type="project" value="InterPro"/>
</dbReference>
<dbReference type="Pfam" id="PF13304">
    <property type="entry name" value="AAA_21"/>
    <property type="match status" value="1"/>
</dbReference>
<reference evidence="3" key="1">
    <citation type="submission" date="2017-10" db="EMBL/GenBank/DDBJ databases">
        <authorList>
            <person name="Regsiter A."/>
            <person name="William W."/>
        </authorList>
    </citation>
    <scope>NUCLEOTIDE SEQUENCE [LARGE SCALE GENOMIC DNA]</scope>
</reference>
<gene>
    <name evidence="2" type="ORF">TK0001_1144</name>
</gene>
<dbReference type="SUPFAM" id="SSF52540">
    <property type="entry name" value="P-loop containing nucleoside triphosphate hydrolases"/>
    <property type="match status" value="1"/>
</dbReference>
<proteinExistence type="predicted"/>